<dbReference type="VEuPathDB" id="PlasmoDB:PGAL8A_00187700"/>
<dbReference type="Proteomes" id="UP000220797">
    <property type="component" value="Unassembled WGS sequence"/>
</dbReference>
<evidence type="ECO:0000313" key="2">
    <source>
        <dbReference type="EMBL" id="CRG94482.1"/>
    </source>
</evidence>
<name>A0A1J1GPP8_PLAGA</name>
<gene>
    <name evidence="2" type="ORF">PGAL8A_00187700</name>
</gene>
<protein>
    <submittedName>
        <fullName evidence="2">Fam-g protein</fullName>
    </submittedName>
</protein>
<evidence type="ECO:0000256" key="1">
    <source>
        <dbReference type="SAM" id="MobiDB-lite"/>
    </source>
</evidence>
<dbReference type="EMBL" id="CVMV01000026">
    <property type="protein sequence ID" value="CRG94482.1"/>
    <property type="molecule type" value="Genomic_DNA"/>
</dbReference>
<evidence type="ECO:0000313" key="3">
    <source>
        <dbReference type="Proteomes" id="UP000220797"/>
    </source>
</evidence>
<feature type="compositionally biased region" description="Basic and acidic residues" evidence="1">
    <location>
        <begin position="177"/>
        <end position="306"/>
    </location>
</feature>
<proteinExistence type="predicted"/>
<feature type="region of interest" description="Disordered" evidence="1">
    <location>
        <begin position="177"/>
        <end position="307"/>
    </location>
</feature>
<dbReference type="AlphaFoldDB" id="A0A1J1GPP8"/>
<keyword evidence="3" id="KW-1185">Reference proteome</keyword>
<accession>A0A1J1GPP8</accession>
<sequence length="346" mass="41649">MKSITLYLKITTFFLLIWMYQCFFNCDSYKTLIDKNIPQAKNELKNERVLTEGDISGIKRTYVKECIEKCPLYNKKNKCKDPDKYKDPSDYWYMVVIPKMWDRFNQETSEMDPKLKKKKWNVEWHKISTSKVKDLHLMSRRRDITYEEKKRRTDNVLKELDSKFEIFLCECNKEMRDNKTESKSKKEMRENKTESESKKKMRDNKAESESKKEMRDNKTESESDKEMRDYKTESESKKEMKDNKTESESDKVMKDNKTESESDKEMKDNKTESESDKEKKDNKTESESKKEMRENKTESESRKEQGSNEIKNYKLKIWKLLIILIILRRININGLTENIGLVMHKI</sequence>
<dbReference type="OrthoDB" id="6475849at2759"/>
<comment type="caution">
    <text evidence="2">The sequence shown here is derived from an EMBL/GenBank/DDBJ whole genome shotgun (WGS) entry which is preliminary data.</text>
</comment>
<reference evidence="2" key="1">
    <citation type="submission" date="2015-04" db="EMBL/GenBank/DDBJ databases">
        <authorList>
            <consortium name="Pathogen Informatics"/>
        </authorList>
    </citation>
    <scope>NUCLEOTIDE SEQUENCE [LARGE SCALE GENOMIC DNA]</scope>
    <source>
        <strain evidence="2">8A</strain>
    </source>
</reference>
<dbReference type="GeneID" id="39730404"/>
<dbReference type="RefSeq" id="XP_028527300.1">
    <property type="nucleotide sequence ID" value="XM_028670560.1"/>
</dbReference>
<organism evidence="2 3">
    <name type="scientific">Plasmodium gallinaceum</name>
    <dbReference type="NCBI Taxonomy" id="5849"/>
    <lineage>
        <taxon>Eukaryota</taxon>
        <taxon>Sar</taxon>
        <taxon>Alveolata</taxon>
        <taxon>Apicomplexa</taxon>
        <taxon>Aconoidasida</taxon>
        <taxon>Haemosporida</taxon>
        <taxon>Plasmodiidae</taxon>
        <taxon>Plasmodium</taxon>
        <taxon>Plasmodium (Haemamoeba)</taxon>
    </lineage>
</organism>